<dbReference type="PATRIC" id="fig|1172194.4.peg.2295"/>
<proteinExistence type="predicted"/>
<keyword evidence="3" id="KW-1185">Reference proteome</keyword>
<sequence length="456" mass="48196">MNRIETAASDPRRSGWSVLGLRRDEIGPVLVATLFFFCVLTALMLLRPARDALGMEHSLDSLRGLIVVTALGTLAVNPLFGWLVGRLTRQQLVSATYGFFVLSLVGFWSLMRFAPGAVGRAGSQAFFVWFNVFNLFVTLVFWALLTERFTREQGLRLFSLVSIGGTSGAIFGPWLTLRLAGPLGTANLLLVAGGFLLLGLLAAWLLLQITPDRAAGAGVATALNEGAAGRIGGSAWAGIGSVFRSPYLGAIACYVMLMAAMATFVYFARLQMVAAIAHDVDARAAMLGHIDLWTHIAVLVLQLSLRGRLVERFGLGVALAILPVATAIGFVGLAIHGSVAVLVLLEAITRAVQRGITQPAREALFTGVAREDQYKAKAFIDTFLYRSGDVVGAQAERALGGPGPAMGGLFGIALPLALAWVALALWLGRARTPAIDALAASGSPNLRCGKPTPGVS</sequence>
<dbReference type="PANTHER" id="PTHR43596:SF1">
    <property type="entry name" value="ADP,ATP CARRIER PROTEIN"/>
    <property type="match status" value="1"/>
</dbReference>
<dbReference type="SUPFAM" id="SSF103473">
    <property type="entry name" value="MFS general substrate transporter"/>
    <property type="match status" value="1"/>
</dbReference>
<feature type="transmembrane region" description="Helical" evidence="1">
    <location>
        <begin position="126"/>
        <end position="145"/>
    </location>
</feature>
<reference evidence="2 3" key="1">
    <citation type="journal article" date="2012" name="J. Bacteriol.">
        <title>Genome Sequence of n-Alkane-Degrading Hydrocarboniphaga effusa Strain AP103T (ATCC BAA-332T).</title>
        <authorList>
            <person name="Chang H.K."/>
            <person name="Zylstra G.J."/>
            <person name="Chae J.C."/>
        </authorList>
    </citation>
    <scope>NUCLEOTIDE SEQUENCE [LARGE SCALE GENOMIC DNA]</scope>
    <source>
        <strain evidence="2 3">AP103</strain>
    </source>
</reference>
<keyword evidence="1" id="KW-0812">Transmembrane</keyword>
<organism evidence="2 3">
    <name type="scientific">Hydrocarboniphaga effusa AP103</name>
    <dbReference type="NCBI Taxonomy" id="1172194"/>
    <lineage>
        <taxon>Bacteria</taxon>
        <taxon>Pseudomonadati</taxon>
        <taxon>Pseudomonadota</taxon>
        <taxon>Gammaproteobacteria</taxon>
        <taxon>Nevskiales</taxon>
        <taxon>Nevskiaceae</taxon>
        <taxon>Hydrocarboniphaga</taxon>
    </lineage>
</organism>
<keyword evidence="1" id="KW-0472">Membrane</keyword>
<feature type="transmembrane region" description="Helical" evidence="1">
    <location>
        <begin position="188"/>
        <end position="207"/>
    </location>
</feature>
<name>I7ZJX0_9GAMM</name>
<keyword evidence="1" id="KW-1133">Transmembrane helix</keyword>
<evidence type="ECO:0000313" key="3">
    <source>
        <dbReference type="Proteomes" id="UP000003704"/>
    </source>
</evidence>
<feature type="transmembrane region" description="Helical" evidence="1">
    <location>
        <begin position="313"/>
        <end position="335"/>
    </location>
</feature>
<feature type="transmembrane region" description="Helical" evidence="1">
    <location>
        <begin position="26"/>
        <end position="45"/>
    </location>
</feature>
<dbReference type="RefSeq" id="WP_007185319.1">
    <property type="nucleotide sequence ID" value="NZ_AKGD01000001.1"/>
</dbReference>
<dbReference type="STRING" id="1172194.WQQ_23760"/>
<feature type="transmembrane region" description="Helical" evidence="1">
    <location>
        <begin position="92"/>
        <end position="114"/>
    </location>
</feature>
<evidence type="ECO:0000313" key="2">
    <source>
        <dbReference type="EMBL" id="EIT72239.1"/>
    </source>
</evidence>
<dbReference type="Gene3D" id="1.20.1250.20">
    <property type="entry name" value="MFS general substrate transporter like domains"/>
    <property type="match status" value="1"/>
</dbReference>
<dbReference type="Proteomes" id="UP000003704">
    <property type="component" value="Unassembled WGS sequence"/>
</dbReference>
<comment type="caution">
    <text evidence="2">The sequence shown here is derived from an EMBL/GenBank/DDBJ whole genome shotgun (WGS) entry which is preliminary data.</text>
</comment>
<feature type="transmembrane region" description="Helical" evidence="1">
    <location>
        <begin position="280"/>
        <end position="301"/>
    </location>
</feature>
<dbReference type="InterPro" id="IPR036259">
    <property type="entry name" value="MFS_trans_sf"/>
</dbReference>
<evidence type="ECO:0008006" key="4">
    <source>
        <dbReference type="Google" id="ProtNLM"/>
    </source>
</evidence>
<dbReference type="OrthoDB" id="199378at2"/>
<feature type="transmembrane region" description="Helical" evidence="1">
    <location>
        <begin position="247"/>
        <end position="268"/>
    </location>
</feature>
<dbReference type="AlphaFoldDB" id="I7ZJX0"/>
<dbReference type="EMBL" id="AKGD01000001">
    <property type="protein sequence ID" value="EIT72239.1"/>
    <property type="molecule type" value="Genomic_DNA"/>
</dbReference>
<feature type="transmembrane region" description="Helical" evidence="1">
    <location>
        <begin position="65"/>
        <end position="85"/>
    </location>
</feature>
<dbReference type="PANTHER" id="PTHR43596">
    <property type="entry name" value="ADP,ATP CARRIER PROTEIN"/>
    <property type="match status" value="1"/>
</dbReference>
<protein>
    <recommendedName>
        <fullName evidence="4">MFS transporter</fullName>
    </recommendedName>
</protein>
<gene>
    <name evidence="2" type="ORF">WQQ_23760</name>
</gene>
<accession>I7ZJX0</accession>
<evidence type="ECO:0000256" key="1">
    <source>
        <dbReference type="SAM" id="Phobius"/>
    </source>
</evidence>
<feature type="transmembrane region" description="Helical" evidence="1">
    <location>
        <begin position="405"/>
        <end position="427"/>
    </location>
</feature>
<feature type="transmembrane region" description="Helical" evidence="1">
    <location>
        <begin position="157"/>
        <end position="176"/>
    </location>
</feature>